<protein>
    <recommendedName>
        <fullName evidence="1">VOC domain-containing protein</fullName>
    </recommendedName>
</protein>
<reference evidence="2 3" key="1">
    <citation type="submission" date="2018-07" db="EMBL/GenBank/DDBJ databases">
        <title>Genomic Encyclopedia of Type Strains, Phase III (KMG-III): the genomes of soil and plant-associated and newly described type strains.</title>
        <authorList>
            <person name="Whitman W."/>
        </authorList>
    </citation>
    <scope>NUCLEOTIDE SEQUENCE [LARGE SCALE GENOMIC DNA]</scope>
    <source>
        <strain evidence="2 3">CECT 8575</strain>
    </source>
</reference>
<sequence length="152" mass="16126">MRQHVDIITLGVPELDAARRFYVDGLGWEPLLDAPGEVLFFQVGHGLALGLYTELAADVGGGNFGAPSAAPVTLACNVDTEGEVVELLDRAVAAGGTVVKPAQQAEFGGFHGYLADPFGFHWEIAYNPGWSVDDDGRVRISSVEDPDEDGAR</sequence>
<dbReference type="InterPro" id="IPR029068">
    <property type="entry name" value="Glyas_Bleomycin-R_OHBP_Dase"/>
</dbReference>
<accession>A0A368VSK9</accession>
<dbReference type="EMBL" id="QPJC01000004">
    <property type="protein sequence ID" value="RCW44655.1"/>
    <property type="molecule type" value="Genomic_DNA"/>
</dbReference>
<dbReference type="InterPro" id="IPR004360">
    <property type="entry name" value="Glyas_Fos-R_dOase_dom"/>
</dbReference>
<dbReference type="AlphaFoldDB" id="A0A368VSK9"/>
<dbReference type="PROSITE" id="PS51819">
    <property type="entry name" value="VOC"/>
    <property type="match status" value="1"/>
</dbReference>
<gene>
    <name evidence="2" type="ORF">DFQ14_104244</name>
</gene>
<dbReference type="SUPFAM" id="SSF54593">
    <property type="entry name" value="Glyoxalase/Bleomycin resistance protein/Dihydroxybiphenyl dioxygenase"/>
    <property type="match status" value="1"/>
</dbReference>
<dbReference type="Gene3D" id="3.10.180.10">
    <property type="entry name" value="2,3-Dihydroxybiphenyl 1,2-Dioxygenase, domain 1"/>
    <property type="match status" value="1"/>
</dbReference>
<dbReference type="OrthoDB" id="9798430at2"/>
<organism evidence="2 3">
    <name type="scientific">Halopolyspora algeriensis</name>
    <dbReference type="NCBI Taxonomy" id="1500506"/>
    <lineage>
        <taxon>Bacteria</taxon>
        <taxon>Bacillati</taxon>
        <taxon>Actinomycetota</taxon>
        <taxon>Actinomycetes</taxon>
        <taxon>Actinomycetes incertae sedis</taxon>
        <taxon>Halopolyspora</taxon>
    </lineage>
</organism>
<dbReference type="PANTHER" id="PTHR36503">
    <property type="entry name" value="BLR2520 PROTEIN"/>
    <property type="match status" value="1"/>
</dbReference>
<dbReference type="Proteomes" id="UP000253495">
    <property type="component" value="Unassembled WGS sequence"/>
</dbReference>
<dbReference type="PANTHER" id="PTHR36503:SF1">
    <property type="entry name" value="BLR2520 PROTEIN"/>
    <property type="match status" value="1"/>
</dbReference>
<evidence type="ECO:0000313" key="3">
    <source>
        <dbReference type="Proteomes" id="UP000253495"/>
    </source>
</evidence>
<evidence type="ECO:0000259" key="1">
    <source>
        <dbReference type="PROSITE" id="PS51819"/>
    </source>
</evidence>
<proteinExistence type="predicted"/>
<feature type="domain" description="VOC" evidence="1">
    <location>
        <begin position="4"/>
        <end position="127"/>
    </location>
</feature>
<comment type="caution">
    <text evidence="2">The sequence shown here is derived from an EMBL/GenBank/DDBJ whole genome shotgun (WGS) entry which is preliminary data.</text>
</comment>
<dbReference type="RefSeq" id="WP_114452870.1">
    <property type="nucleotide sequence ID" value="NZ_QPJC01000004.1"/>
</dbReference>
<dbReference type="InterPro" id="IPR037523">
    <property type="entry name" value="VOC_core"/>
</dbReference>
<name>A0A368VSK9_9ACTN</name>
<keyword evidence="3" id="KW-1185">Reference proteome</keyword>
<dbReference type="Pfam" id="PF00903">
    <property type="entry name" value="Glyoxalase"/>
    <property type="match status" value="1"/>
</dbReference>
<evidence type="ECO:0000313" key="2">
    <source>
        <dbReference type="EMBL" id="RCW44655.1"/>
    </source>
</evidence>